<dbReference type="AlphaFoldDB" id="A0A832FPV8"/>
<comment type="caution">
    <text evidence="1">The sequence shown here is derived from an EMBL/GenBank/DDBJ whole genome shotgun (WGS) entry which is preliminary data.</text>
</comment>
<organism evidence="1">
    <name type="scientific">Ignisphaera aggregans</name>
    <dbReference type="NCBI Taxonomy" id="334771"/>
    <lineage>
        <taxon>Archaea</taxon>
        <taxon>Thermoproteota</taxon>
        <taxon>Thermoprotei</taxon>
        <taxon>Desulfurococcales</taxon>
        <taxon>Desulfurococcaceae</taxon>
        <taxon>Ignisphaera</taxon>
    </lineage>
</organism>
<dbReference type="EMBL" id="DTCK01000041">
    <property type="protein sequence ID" value="HGQ36374.1"/>
    <property type="molecule type" value="Genomic_DNA"/>
</dbReference>
<protein>
    <submittedName>
        <fullName evidence="1">Uncharacterized protein</fullName>
    </submittedName>
</protein>
<sequence length="129" mass="15089">MSCLRMEDGEVCVRGIQSVCESRGLLHEGLCRVYTVLWCETYVDAMPKPKVFRLMNLRMLLFEDNVYARILVAYRFAKHLPEGFLYSLFNDVSEVALTFRSTEKDLEGLLWRKIYDKAYYRSLQDPGEG</sequence>
<proteinExistence type="predicted"/>
<evidence type="ECO:0000313" key="1">
    <source>
        <dbReference type="EMBL" id="HGQ36374.1"/>
    </source>
</evidence>
<reference evidence="1" key="1">
    <citation type="journal article" date="2020" name="mSystems">
        <title>Genome- and Community-Level Interaction Insights into Carbon Utilization and Element Cycling Functions of Hydrothermarchaeota in Hydrothermal Sediment.</title>
        <authorList>
            <person name="Zhou Z."/>
            <person name="Liu Y."/>
            <person name="Xu W."/>
            <person name="Pan J."/>
            <person name="Luo Z.H."/>
            <person name="Li M."/>
        </authorList>
    </citation>
    <scope>NUCLEOTIDE SEQUENCE</scope>
    <source>
        <strain evidence="1">SpSt-667</strain>
    </source>
</reference>
<gene>
    <name evidence="1" type="ORF">ENU41_06835</name>
</gene>
<accession>A0A832FPV8</accession>
<name>A0A832FPV8_9CREN</name>